<evidence type="ECO:0000313" key="9">
    <source>
        <dbReference type="Proteomes" id="UP000063429"/>
    </source>
</evidence>
<dbReference type="InterPro" id="IPR009049">
    <property type="entry name" value="Argininosuccinate_lyase"/>
</dbReference>
<dbReference type="GO" id="GO:0016829">
    <property type="term" value="F:lyase activity"/>
    <property type="evidence" value="ECO:0007669"/>
    <property type="project" value="UniProtKB-KW"/>
</dbReference>
<keyword evidence="4" id="KW-0028">Amino-acid biosynthesis</keyword>
<dbReference type="EMBL" id="CP011409">
    <property type="protein sequence ID" value="AKZ65187.1"/>
    <property type="molecule type" value="Genomic_DNA"/>
</dbReference>
<gene>
    <name evidence="8" type="ORF">F506_06025</name>
</gene>
<dbReference type="PRINTS" id="PR00145">
    <property type="entry name" value="ARGSUCLYASE"/>
</dbReference>
<comment type="pathway">
    <text evidence="2">Amino-acid biosynthesis; L-arginine biosynthesis; L-arginine from L-ornithine and carbamoyl phosphate: step 3/3.</text>
</comment>
<dbReference type="Proteomes" id="UP000063429">
    <property type="component" value="Chromosome"/>
</dbReference>
<dbReference type="Gene3D" id="1.10.275.10">
    <property type="entry name" value="Fumarase/aspartase (N-terminal domain)"/>
    <property type="match status" value="1"/>
</dbReference>
<evidence type="ECO:0000256" key="5">
    <source>
        <dbReference type="ARBA" id="ARBA00023239"/>
    </source>
</evidence>
<evidence type="ECO:0000256" key="3">
    <source>
        <dbReference type="ARBA" id="ARBA00012338"/>
    </source>
</evidence>
<evidence type="ECO:0000259" key="7">
    <source>
        <dbReference type="Pfam" id="PF14698"/>
    </source>
</evidence>
<dbReference type="InterPro" id="IPR000362">
    <property type="entry name" value="Fumarate_lyase_fam"/>
</dbReference>
<dbReference type="InterPro" id="IPR022761">
    <property type="entry name" value="Fumarate_lyase_N"/>
</dbReference>
<dbReference type="PRINTS" id="PR00149">
    <property type="entry name" value="FUMRATELYASE"/>
</dbReference>
<evidence type="ECO:0000313" key="8">
    <source>
        <dbReference type="EMBL" id="AKZ65187.1"/>
    </source>
</evidence>
<dbReference type="PANTHER" id="PTHR43814:SF1">
    <property type="entry name" value="ARGININOSUCCINATE LYASE"/>
    <property type="match status" value="1"/>
</dbReference>
<keyword evidence="5 8" id="KW-0456">Lyase</keyword>
<dbReference type="InterPro" id="IPR029419">
    <property type="entry name" value="Arg_succ_lyase_C"/>
</dbReference>
<accession>A0ABM5V6I9</accession>
<evidence type="ECO:0000259" key="6">
    <source>
        <dbReference type="Pfam" id="PF00206"/>
    </source>
</evidence>
<evidence type="ECO:0000256" key="1">
    <source>
        <dbReference type="ARBA" id="ARBA00000985"/>
    </source>
</evidence>
<dbReference type="Pfam" id="PF00206">
    <property type="entry name" value="Lyase_1"/>
    <property type="match status" value="1"/>
</dbReference>
<dbReference type="SUPFAM" id="SSF48557">
    <property type="entry name" value="L-aspartase-like"/>
    <property type="match status" value="1"/>
</dbReference>
<organism evidence="8 9">
    <name type="scientific">Herbaspirillum hiltneri N3</name>
    <dbReference type="NCBI Taxonomy" id="1262470"/>
    <lineage>
        <taxon>Bacteria</taxon>
        <taxon>Pseudomonadati</taxon>
        <taxon>Pseudomonadota</taxon>
        <taxon>Betaproteobacteria</taxon>
        <taxon>Burkholderiales</taxon>
        <taxon>Oxalobacteraceae</taxon>
        <taxon>Herbaspirillum</taxon>
    </lineage>
</organism>
<dbReference type="InterPro" id="IPR024083">
    <property type="entry name" value="Fumarase/histidase_N"/>
</dbReference>
<feature type="domain" description="Argininosuccinate lyase C-terminal" evidence="7">
    <location>
        <begin position="351"/>
        <end position="412"/>
    </location>
</feature>
<feature type="domain" description="Fumarate lyase N-terminal" evidence="6">
    <location>
        <begin position="89"/>
        <end position="291"/>
    </location>
</feature>
<keyword evidence="4" id="KW-0055">Arginine biosynthesis</keyword>
<dbReference type="Pfam" id="PF14698">
    <property type="entry name" value="ASL_C2"/>
    <property type="match status" value="1"/>
</dbReference>
<dbReference type="InterPro" id="IPR008948">
    <property type="entry name" value="L-Aspartase-like"/>
</dbReference>
<dbReference type="PANTHER" id="PTHR43814">
    <property type="entry name" value="ARGININOSUCCINATE LYASE"/>
    <property type="match status" value="1"/>
</dbReference>
<sequence length="488" mass="54248">MTLANAAYAAPAGNKPPYHDYFYFLGEMNKASTVMVIENKIVPPELGKKIVSAVDQVIRNGDQPGAKRPSDYLQYEPLILAIAGPDGSRMHSGRSRQDILSTNRRLMQRERTLDLMEAMNKSKAEVLELAEKNLDTIVPAYTNGVQAQPTTFAHYLLAFSSAFGRDSARLQESYARLNLSPLGAGALGTSSFPVDRKRLAELLGFDGPIENSYDAAQLGALDQGMELVSLCSNAALTIGILVQDFHTQYHQPYPWIMIQEGRLTGTSSIMPQKRNPYGLNVLRLQASDIVGGAMTFQLEAHNVSPGMPDYKRDQVEKTLELTSNAFVKLADLLDNLVIDKTRALQEVDADYSTTTELADILQRDSDVPFRVGHHFASDLVTYGRTNKMKPADIPFDVVQQIYTEAVKKFDFERNQFPLTQEQYKKSLTAQNMLDSSKGLGGPQRAEVERMLGVEKTKLARDEAWLAQQRQKLAAASARLDQTFYKLGK</sequence>
<protein>
    <recommendedName>
        <fullName evidence="3">argininosuccinate lyase</fullName>
        <ecNumber evidence="3">4.3.2.1</ecNumber>
    </recommendedName>
</protein>
<dbReference type="Gene3D" id="1.10.40.30">
    <property type="entry name" value="Fumarase/aspartase (C-terminal domain)"/>
    <property type="match status" value="1"/>
</dbReference>
<comment type="catalytic activity">
    <reaction evidence="1">
        <text>2-(N(omega)-L-arginino)succinate = fumarate + L-arginine</text>
        <dbReference type="Rhea" id="RHEA:24020"/>
        <dbReference type="ChEBI" id="CHEBI:29806"/>
        <dbReference type="ChEBI" id="CHEBI:32682"/>
        <dbReference type="ChEBI" id="CHEBI:57472"/>
        <dbReference type="EC" id="4.3.2.1"/>
    </reaction>
</comment>
<keyword evidence="9" id="KW-1185">Reference proteome</keyword>
<dbReference type="CDD" id="cd01359">
    <property type="entry name" value="Argininosuccinate_lyase"/>
    <property type="match status" value="1"/>
</dbReference>
<evidence type="ECO:0000256" key="4">
    <source>
        <dbReference type="ARBA" id="ARBA00022571"/>
    </source>
</evidence>
<dbReference type="EC" id="4.3.2.1" evidence="3"/>
<reference evidence="9" key="1">
    <citation type="journal article" date="2015" name="Genome Announc.">
        <title>Complete Genome Sequence of Herbaspirillum hiltneri N3 (DSM 17495), Isolated from Surface-Sterilized Wheat Roots.</title>
        <authorList>
            <person name="Guizelini D."/>
            <person name="Saizaki P.M."/>
            <person name="Coimbra N.A."/>
            <person name="Weiss V.A."/>
            <person name="Faoro H."/>
            <person name="Sfeir M.Z."/>
            <person name="Baura V.A."/>
            <person name="Monteiro R.A."/>
            <person name="Chubatsu L.S."/>
            <person name="Souza E.M."/>
            <person name="Cruz L.M."/>
            <person name="Pedrosa F.O."/>
            <person name="Raittz R.T."/>
            <person name="Marchaukoski J.N."/>
            <person name="Steffens M.B."/>
        </authorList>
    </citation>
    <scope>NUCLEOTIDE SEQUENCE [LARGE SCALE GENOMIC DNA]</scope>
    <source>
        <strain evidence="9">N3</strain>
    </source>
</reference>
<evidence type="ECO:0000256" key="2">
    <source>
        <dbReference type="ARBA" id="ARBA00004941"/>
    </source>
</evidence>
<dbReference type="Gene3D" id="1.20.200.10">
    <property type="entry name" value="Fumarase/aspartase (Central domain)"/>
    <property type="match status" value="1"/>
</dbReference>
<name>A0ABM5V6I9_9BURK</name>
<proteinExistence type="predicted"/>